<evidence type="ECO:0000259" key="7">
    <source>
        <dbReference type="PROSITE" id="PS50111"/>
    </source>
</evidence>
<feature type="transmembrane region" description="Helical" evidence="6">
    <location>
        <begin position="67"/>
        <end position="87"/>
    </location>
</feature>
<dbReference type="PANTHER" id="PTHR43531">
    <property type="entry name" value="PROTEIN ICFG"/>
    <property type="match status" value="1"/>
</dbReference>
<dbReference type="GO" id="GO:0016020">
    <property type="term" value="C:membrane"/>
    <property type="evidence" value="ECO:0007669"/>
    <property type="project" value="UniProtKB-SubCell"/>
</dbReference>
<dbReference type="GO" id="GO:0004888">
    <property type="term" value="F:transmembrane signaling receptor activity"/>
    <property type="evidence" value="ECO:0007669"/>
    <property type="project" value="InterPro"/>
</dbReference>
<gene>
    <name evidence="9" type="ORF">XM53_05545</name>
</gene>
<dbReference type="Pfam" id="PF00015">
    <property type="entry name" value="MCPsignal"/>
    <property type="match status" value="1"/>
</dbReference>
<comment type="subcellular location">
    <subcellularLocation>
        <location evidence="1">Membrane</location>
    </subcellularLocation>
</comment>
<feature type="domain" description="Methyl-accepting transducer" evidence="7">
    <location>
        <begin position="257"/>
        <end position="486"/>
    </location>
</feature>
<protein>
    <recommendedName>
        <fullName evidence="11">Chemotaxis protein</fullName>
    </recommendedName>
</protein>
<dbReference type="PROSITE" id="PS50885">
    <property type="entry name" value="HAMP"/>
    <property type="match status" value="1"/>
</dbReference>
<comment type="similarity">
    <text evidence="3">Belongs to the methyl-accepting chemotaxis (MCP) protein family.</text>
</comment>
<reference evidence="9 10" key="1">
    <citation type="submission" date="2015-04" db="EMBL/GenBank/DDBJ databases">
        <title>The draft genome sequence of Roseovarius sp.R12b.</title>
        <authorList>
            <person name="Li G."/>
            <person name="Lai Q."/>
            <person name="Shao Z."/>
            <person name="Yan P."/>
        </authorList>
    </citation>
    <scope>NUCLEOTIDE SEQUENCE [LARGE SCALE GENOMIC DNA]</scope>
    <source>
        <strain evidence="9 10">R12B</strain>
    </source>
</reference>
<dbReference type="STRING" id="1641875.XM53_05545"/>
<feature type="region of interest" description="Disordered" evidence="5">
    <location>
        <begin position="502"/>
        <end position="529"/>
    </location>
</feature>
<dbReference type="GO" id="GO:0006935">
    <property type="term" value="P:chemotaxis"/>
    <property type="evidence" value="ECO:0007669"/>
    <property type="project" value="UniProtKB-KW"/>
</dbReference>
<keyword evidence="4" id="KW-0807">Transducer</keyword>
<keyword evidence="6" id="KW-0472">Membrane</keyword>
<dbReference type="PATRIC" id="fig|1641875.4.peg.3134"/>
<keyword evidence="6" id="KW-0812">Transmembrane</keyword>
<dbReference type="InterPro" id="IPR003660">
    <property type="entry name" value="HAMP_dom"/>
</dbReference>
<evidence type="ECO:0000256" key="2">
    <source>
        <dbReference type="ARBA" id="ARBA00022500"/>
    </source>
</evidence>
<organism evidence="9 10">
    <name type="scientific">Roseovarius atlanticus</name>
    <dbReference type="NCBI Taxonomy" id="1641875"/>
    <lineage>
        <taxon>Bacteria</taxon>
        <taxon>Pseudomonadati</taxon>
        <taxon>Pseudomonadota</taxon>
        <taxon>Alphaproteobacteria</taxon>
        <taxon>Rhodobacterales</taxon>
        <taxon>Roseobacteraceae</taxon>
        <taxon>Roseovarius</taxon>
    </lineage>
</organism>
<dbReference type="AlphaFoldDB" id="A0A0T5NYS0"/>
<dbReference type="SMART" id="SM00283">
    <property type="entry name" value="MA"/>
    <property type="match status" value="1"/>
</dbReference>
<name>A0A0T5NYS0_9RHOB</name>
<feature type="transmembrane region" description="Helical" evidence="6">
    <location>
        <begin position="93"/>
        <end position="112"/>
    </location>
</feature>
<evidence type="ECO:0000256" key="5">
    <source>
        <dbReference type="SAM" id="MobiDB-lite"/>
    </source>
</evidence>
<dbReference type="SMART" id="SM00304">
    <property type="entry name" value="HAMP"/>
    <property type="match status" value="1"/>
</dbReference>
<accession>A0A0T5NYS0</accession>
<dbReference type="CDD" id="cd11386">
    <property type="entry name" value="MCP_signal"/>
    <property type="match status" value="1"/>
</dbReference>
<keyword evidence="10" id="KW-1185">Reference proteome</keyword>
<feature type="transmembrane region" description="Helical" evidence="6">
    <location>
        <begin position="12"/>
        <end position="32"/>
    </location>
</feature>
<dbReference type="PANTHER" id="PTHR43531:SF11">
    <property type="entry name" value="METHYL-ACCEPTING CHEMOTAXIS PROTEIN 3"/>
    <property type="match status" value="1"/>
</dbReference>
<proteinExistence type="inferred from homology"/>
<dbReference type="EMBL" id="LAXJ01000003">
    <property type="protein sequence ID" value="KRS14001.1"/>
    <property type="molecule type" value="Genomic_DNA"/>
</dbReference>
<dbReference type="InterPro" id="IPR051310">
    <property type="entry name" value="MCP_chemotaxis"/>
</dbReference>
<comment type="caution">
    <text evidence="9">The sequence shown here is derived from an EMBL/GenBank/DDBJ whole genome shotgun (WGS) entry which is preliminary data.</text>
</comment>
<dbReference type="GO" id="GO:0007165">
    <property type="term" value="P:signal transduction"/>
    <property type="evidence" value="ECO:0007669"/>
    <property type="project" value="UniProtKB-KW"/>
</dbReference>
<keyword evidence="6" id="KW-1133">Transmembrane helix</keyword>
<evidence type="ECO:0000259" key="8">
    <source>
        <dbReference type="PROSITE" id="PS50885"/>
    </source>
</evidence>
<feature type="transmembrane region" description="Helical" evidence="6">
    <location>
        <begin position="119"/>
        <end position="137"/>
    </location>
</feature>
<evidence type="ECO:0000256" key="1">
    <source>
        <dbReference type="ARBA" id="ARBA00004370"/>
    </source>
</evidence>
<dbReference type="RefSeq" id="WP_057791087.1">
    <property type="nucleotide sequence ID" value="NZ_LAXJ01000003.1"/>
</dbReference>
<dbReference type="PRINTS" id="PR00260">
    <property type="entry name" value="CHEMTRNSDUCR"/>
</dbReference>
<sequence length="529" mass="55294">MIGAGTEDSEDRVRFAAFMLLLMVPLPAAAAWTVGNAVLPLLLLSLGFAGAGLLAHRERSRLARGALAAGLVGQSALFTAALSGHPWQIDSHMMFFAVLAVVSTMGSIRVLILACGLTAVHHLGLTLALPAMVYPSVDLVGNVIRTAVHGTIVVIEGGILSLSMLDANRRRATMVEQRSAAQRLTEEADTARMAAQRAGREAQDLVGVLRDRLNTLAAGDLSETIEDPFPPEYESLRQDFNTTVRSLRKLIGAVAANATEIHLRAEELSAGSLDLSRRTEGQAATLEETAAALEEMTSSVRTTAEGTSRVREVVGQTRAQAETSGNVVRDAIGAMSEIKTSSDEINQIIGVIDDIAFQTNLLALNAGVEAARAGDAGRGFAVVASEVRALAQRSADSAREIKGLIGAGTAYVENGVSLVNNAGDALTEIVTRVGNIADLIGEIANGAHEQSASLTELSTSVAQLDQVTQQNAAMVEESSAASTTLKKEAETLHEMVKSFRLQSGGTADAEPTMSASEGPAPKAAGWQAA</sequence>
<keyword evidence="2" id="KW-0145">Chemotaxis</keyword>
<evidence type="ECO:0008006" key="11">
    <source>
        <dbReference type="Google" id="ProtNLM"/>
    </source>
</evidence>
<feature type="transmembrane region" description="Helical" evidence="6">
    <location>
        <begin position="38"/>
        <end position="55"/>
    </location>
</feature>
<evidence type="ECO:0000313" key="9">
    <source>
        <dbReference type="EMBL" id="KRS14001.1"/>
    </source>
</evidence>
<evidence type="ECO:0000256" key="3">
    <source>
        <dbReference type="ARBA" id="ARBA00029447"/>
    </source>
</evidence>
<dbReference type="Gene3D" id="1.10.287.950">
    <property type="entry name" value="Methyl-accepting chemotaxis protein"/>
    <property type="match status" value="1"/>
</dbReference>
<dbReference type="FunFam" id="1.10.287.950:FF:000001">
    <property type="entry name" value="Methyl-accepting chemotaxis sensory transducer"/>
    <property type="match status" value="1"/>
</dbReference>
<dbReference type="PROSITE" id="PS50111">
    <property type="entry name" value="CHEMOTAXIS_TRANSDUC_2"/>
    <property type="match status" value="1"/>
</dbReference>
<feature type="domain" description="HAMP" evidence="8">
    <location>
        <begin position="209"/>
        <end position="252"/>
    </location>
</feature>
<evidence type="ECO:0000256" key="4">
    <source>
        <dbReference type="PROSITE-ProRule" id="PRU00284"/>
    </source>
</evidence>
<dbReference type="Proteomes" id="UP000051295">
    <property type="component" value="Unassembled WGS sequence"/>
</dbReference>
<dbReference type="InterPro" id="IPR004089">
    <property type="entry name" value="MCPsignal_dom"/>
</dbReference>
<dbReference type="SUPFAM" id="SSF58104">
    <property type="entry name" value="Methyl-accepting chemotaxis protein (MCP) signaling domain"/>
    <property type="match status" value="1"/>
</dbReference>
<evidence type="ECO:0000313" key="10">
    <source>
        <dbReference type="Proteomes" id="UP000051295"/>
    </source>
</evidence>
<evidence type="ECO:0000256" key="6">
    <source>
        <dbReference type="SAM" id="Phobius"/>
    </source>
</evidence>
<dbReference type="InterPro" id="IPR004090">
    <property type="entry name" value="Chemotax_Me-accpt_rcpt"/>
</dbReference>